<feature type="region of interest" description="Disordered" evidence="1">
    <location>
        <begin position="204"/>
        <end position="284"/>
    </location>
</feature>
<dbReference type="EMBL" id="CM032186">
    <property type="protein sequence ID" value="KAG7090780.1"/>
    <property type="molecule type" value="Genomic_DNA"/>
</dbReference>
<feature type="region of interest" description="Disordered" evidence="1">
    <location>
        <begin position="1"/>
        <end position="24"/>
    </location>
</feature>
<feature type="compositionally biased region" description="Basic and acidic residues" evidence="1">
    <location>
        <begin position="246"/>
        <end position="255"/>
    </location>
</feature>
<accession>A0A9P7RW63</accession>
<dbReference type="AlphaFoldDB" id="A0A9P7RW63"/>
<name>A0A9P7RW63_9AGAR</name>
<organism evidence="2 3">
    <name type="scientific">Marasmius oreades</name>
    <name type="common">fairy-ring Marasmius</name>
    <dbReference type="NCBI Taxonomy" id="181124"/>
    <lineage>
        <taxon>Eukaryota</taxon>
        <taxon>Fungi</taxon>
        <taxon>Dikarya</taxon>
        <taxon>Basidiomycota</taxon>
        <taxon>Agaricomycotina</taxon>
        <taxon>Agaricomycetes</taxon>
        <taxon>Agaricomycetidae</taxon>
        <taxon>Agaricales</taxon>
        <taxon>Marasmiineae</taxon>
        <taxon>Marasmiaceae</taxon>
        <taxon>Marasmius</taxon>
    </lineage>
</organism>
<feature type="compositionally biased region" description="Pro residues" evidence="1">
    <location>
        <begin position="155"/>
        <end position="171"/>
    </location>
</feature>
<sequence>MGSVLEDYYPSPPSSNQPSPQITPESIRQLDLAYQRVRQLRRDILHSYTSRGRDNSMGPPHEALLLGGQGGGNEHQNTDTPPLQRLRSPVSSETMERLRQFETLQAELDSSRSLHSLQLTTNHDETSSQSPSDLESTRPSQPPLLRLQPSSLHLPPSPISPISPPRQPLLPPRVLEPSHTPRWTTISDDPHTLLGRRVAAVMRTVENRTSTTAQIPDANAESARRMSQQDSDHSVNSRHPLPPSFREGHRTEMDARSPTPLRTGPRRARTIRGDTRQNSGSRLSTLSNFSVQNLPTPTTTHSQSLILFDEPTSYEPGPETSHTPLETERMESIDEEIPQRPRDHLNEHVRGLGLSMDWDFASRRGSSFFETNVDPEHHQRRVIRYSEDVVPLTNVIRLDADGDEIPVEDGVHGQEASHWPRWIHNPVEDLQSNYHHHHHTTTLTRPGHIVILPDGREEIWPSVPTALARSHIGPKITGKWTPFSPDPLPLPLPDETTTRSPGVLVSREACLVAR</sequence>
<dbReference type="GeneID" id="66078941"/>
<proteinExistence type="predicted"/>
<dbReference type="KEGG" id="more:E1B28_009865"/>
<keyword evidence="3" id="KW-1185">Reference proteome</keyword>
<protein>
    <submittedName>
        <fullName evidence="2">Uncharacterized protein</fullName>
    </submittedName>
</protein>
<reference evidence="2" key="1">
    <citation type="journal article" date="2021" name="Genome Biol. Evol.">
        <title>The assembled and annotated genome of the fairy-ring fungus Marasmius oreades.</title>
        <authorList>
            <person name="Hiltunen M."/>
            <person name="Ament-Velasquez S.L."/>
            <person name="Johannesson H."/>
        </authorList>
    </citation>
    <scope>NUCLEOTIDE SEQUENCE</scope>
    <source>
        <strain evidence="2">03SP1</strain>
    </source>
</reference>
<feature type="region of interest" description="Disordered" evidence="1">
    <location>
        <begin position="120"/>
        <end position="189"/>
    </location>
</feature>
<feature type="compositionally biased region" description="Low complexity" evidence="1">
    <location>
        <begin position="143"/>
        <end position="154"/>
    </location>
</feature>
<dbReference type="RefSeq" id="XP_043007250.1">
    <property type="nucleotide sequence ID" value="XM_043154792.1"/>
</dbReference>
<dbReference type="Proteomes" id="UP001049176">
    <property type="component" value="Chromosome 6"/>
</dbReference>
<feature type="compositionally biased region" description="Polar residues" evidence="1">
    <location>
        <begin position="120"/>
        <end position="134"/>
    </location>
</feature>
<gene>
    <name evidence="2" type="ORF">E1B28_009865</name>
</gene>
<dbReference type="OrthoDB" id="2649166at2759"/>
<feature type="region of interest" description="Disordered" evidence="1">
    <location>
        <begin position="48"/>
        <end position="94"/>
    </location>
</feature>
<evidence type="ECO:0000256" key="1">
    <source>
        <dbReference type="SAM" id="MobiDB-lite"/>
    </source>
</evidence>
<evidence type="ECO:0000313" key="2">
    <source>
        <dbReference type="EMBL" id="KAG7090780.1"/>
    </source>
</evidence>
<evidence type="ECO:0000313" key="3">
    <source>
        <dbReference type="Proteomes" id="UP001049176"/>
    </source>
</evidence>
<comment type="caution">
    <text evidence="2">The sequence shown here is derived from an EMBL/GenBank/DDBJ whole genome shotgun (WGS) entry which is preliminary data.</text>
</comment>